<evidence type="ECO:0008006" key="3">
    <source>
        <dbReference type="Google" id="ProtNLM"/>
    </source>
</evidence>
<dbReference type="InterPro" id="IPR004344">
    <property type="entry name" value="TTL/TTLL_fam"/>
</dbReference>
<dbReference type="Pfam" id="PF03133">
    <property type="entry name" value="TTL"/>
    <property type="match status" value="1"/>
</dbReference>
<dbReference type="EMBL" id="CAJJDN010000023">
    <property type="protein sequence ID" value="CAD8068109.1"/>
    <property type="molecule type" value="Genomic_DNA"/>
</dbReference>
<dbReference type="PANTHER" id="PTHR46069:SF1">
    <property type="entry name" value="CHROMOSOME UNDETERMINED SCAFFOLD_125, WHOLE GENOME SHOTGUN SEQUENCE"/>
    <property type="match status" value="1"/>
</dbReference>
<gene>
    <name evidence="1" type="ORF">PSON_ATCC_30995.1.T0230376</name>
</gene>
<sequence>MADKEQITMPYLNFTFQNMQNIKISEHLTPQKHRSMEQLLKSPGIQELVKDSVKSVLNNPNHITQYRYENLDRSESPMPSQQLPKLERFNNTNVLKQIHHLKKNKNANSPKSYKKSFNLHQKFKQGRFLQMFPQVDGQNTLNIQSKPIHVIKRIKLQEAFLNNSMDTKVERDIIEKLKQKMEIDRQNRLNDIETVKALKLIEPRKNSQLLKTSRNSKFENISNITGMSLSQQMPQLTGPIILQPLQQQQQQQIQQQQKVSKQKKKKQKKFDGIYFIDPKYPQDVVFQEKYASMRHYFNILNLSNCIFVQPTLNIYKAYVGKGNNGMLVRQIIKYRWWWSIQDEMEQCHFVWTQLKVNQIHENMKSLNRNPNEQNTCQSASSSITTIGSIGLNKQDDQSDNEQQIKNNKLVNSQWIKFISINEIRQYSQILNGQGRSSKLLTLEQAQNIKSKLQIYNEPIKVHNHLENNFHLGNKKALFYNMKAYYESQNINVFDNLPVTYHIKSQDGPEYQQFLDAYKERQQLIINQEQDKRRNIWIIKPGEITNRGNGIKISEDLNEIQQILNSREMHKNGSYKTFIVQLYIDRPLLYNKRKFDIRCYSMYVSINGNQKGYWYTEGYVRTSSKEFSMKNLTNKMIHLTNDAVQKKGEDYGKYEKGNKVSFEDFAIYIENLGGDFTKIYQKMKQMATDQFRAVYGKMDQNKKENTFEIFGLDFMIDEQFKVLMIEANTNPSIEICCPLLSKLIPQMLDNAFKICLDPIFPPPNFYNPKKIICDNYLDNKFELVFDEVTDAPLLNQTQQNYDIGLIEEESEEEEEEPQ</sequence>
<proteinExistence type="predicted"/>
<dbReference type="PANTHER" id="PTHR46069">
    <property type="entry name" value="TUBULIN TYROSINE LIGASE"/>
    <property type="match status" value="1"/>
</dbReference>
<accession>A0A8S1LMS3</accession>
<protein>
    <recommendedName>
        <fullName evidence="3">Tubulin-tyrosine ligase family protein</fullName>
    </recommendedName>
</protein>
<comment type="caution">
    <text evidence="1">The sequence shown here is derived from an EMBL/GenBank/DDBJ whole genome shotgun (WGS) entry which is preliminary data.</text>
</comment>
<name>A0A8S1LMS3_9CILI</name>
<dbReference type="Proteomes" id="UP000692954">
    <property type="component" value="Unassembled WGS sequence"/>
</dbReference>
<dbReference type="OrthoDB" id="196367at2759"/>
<dbReference type="AlphaFoldDB" id="A0A8S1LMS3"/>
<keyword evidence="2" id="KW-1185">Reference proteome</keyword>
<reference evidence="1" key="1">
    <citation type="submission" date="2021-01" db="EMBL/GenBank/DDBJ databases">
        <authorList>
            <consortium name="Genoscope - CEA"/>
            <person name="William W."/>
        </authorList>
    </citation>
    <scope>NUCLEOTIDE SEQUENCE</scope>
</reference>
<organism evidence="1 2">
    <name type="scientific">Paramecium sonneborni</name>
    <dbReference type="NCBI Taxonomy" id="65129"/>
    <lineage>
        <taxon>Eukaryota</taxon>
        <taxon>Sar</taxon>
        <taxon>Alveolata</taxon>
        <taxon>Ciliophora</taxon>
        <taxon>Intramacronucleata</taxon>
        <taxon>Oligohymenophorea</taxon>
        <taxon>Peniculida</taxon>
        <taxon>Parameciidae</taxon>
        <taxon>Paramecium</taxon>
    </lineage>
</organism>
<dbReference type="PROSITE" id="PS51221">
    <property type="entry name" value="TTL"/>
    <property type="match status" value="1"/>
</dbReference>
<evidence type="ECO:0000313" key="1">
    <source>
        <dbReference type="EMBL" id="CAD8068109.1"/>
    </source>
</evidence>
<evidence type="ECO:0000313" key="2">
    <source>
        <dbReference type="Proteomes" id="UP000692954"/>
    </source>
</evidence>